<dbReference type="AlphaFoldDB" id="A0A016W7N0"/>
<comment type="caution">
    <text evidence="1">The sequence shown here is derived from an EMBL/GenBank/DDBJ whole genome shotgun (WGS) entry which is preliminary data.</text>
</comment>
<keyword evidence="2" id="KW-1185">Reference proteome</keyword>
<sequence length="75" mass="8296">MKRPLDSPAGRSCYSTSLNILIIGVLPTNLALPWPSCGRPFLLTESVSRSRFLKRGDLSEKAEHFLVHAIVTNES</sequence>
<dbReference type="EMBL" id="JARK01000621">
    <property type="protein sequence ID" value="EYC35581.1"/>
    <property type="molecule type" value="Genomic_DNA"/>
</dbReference>
<proteinExistence type="predicted"/>
<accession>A0A016W7N0</accession>
<evidence type="ECO:0000313" key="1">
    <source>
        <dbReference type="EMBL" id="EYC35581.1"/>
    </source>
</evidence>
<reference evidence="2" key="1">
    <citation type="journal article" date="2015" name="Nat. Genet.">
        <title>The genome and transcriptome of the zoonotic hookworm Ancylostoma ceylanicum identify infection-specific gene families.</title>
        <authorList>
            <person name="Schwarz E.M."/>
            <person name="Hu Y."/>
            <person name="Antoshechkin I."/>
            <person name="Miller M.M."/>
            <person name="Sternberg P.W."/>
            <person name="Aroian R.V."/>
        </authorList>
    </citation>
    <scope>NUCLEOTIDE SEQUENCE</scope>
    <source>
        <strain evidence="2">HY135</strain>
    </source>
</reference>
<evidence type="ECO:0000313" key="2">
    <source>
        <dbReference type="Proteomes" id="UP000024635"/>
    </source>
</evidence>
<organism evidence="1 2">
    <name type="scientific">Ancylostoma ceylanicum</name>
    <dbReference type="NCBI Taxonomy" id="53326"/>
    <lineage>
        <taxon>Eukaryota</taxon>
        <taxon>Metazoa</taxon>
        <taxon>Ecdysozoa</taxon>
        <taxon>Nematoda</taxon>
        <taxon>Chromadorea</taxon>
        <taxon>Rhabditida</taxon>
        <taxon>Rhabditina</taxon>
        <taxon>Rhabditomorpha</taxon>
        <taxon>Strongyloidea</taxon>
        <taxon>Ancylostomatidae</taxon>
        <taxon>Ancylostomatinae</taxon>
        <taxon>Ancylostoma</taxon>
    </lineage>
</organism>
<dbReference type="Proteomes" id="UP000024635">
    <property type="component" value="Unassembled WGS sequence"/>
</dbReference>
<protein>
    <submittedName>
        <fullName evidence="1">Uncharacterized protein</fullName>
    </submittedName>
</protein>
<gene>
    <name evidence="1" type="primary">Acey_s1021.g3417</name>
    <name evidence="1" type="ORF">Y032_1021g3417</name>
</gene>
<name>A0A016W7N0_9BILA</name>